<dbReference type="Proteomes" id="UP000014184">
    <property type="component" value="Unassembled WGS sequence"/>
</dbReference>
<dbReference type="AlphaFoldDB" id="A0A9P2WSG0"/>
<evidence type="ECO:0000313" key="1">
    <source>
        <dbReference type="EMBL" id="EOR72678.1"/>
    </source>
</evidence>
<comment type="caution">
    <text evidence="1">The sequence shown here is derived from an EMBL/GenBank/DDBJ whole genome shotgun (WGS) entry which is preliminary data.</text>
</comment>
<evidence type="ECO:0000313" key="2">
    <source>
        <dbReference type="Proteomes" id="UP000014184"/>
    </source>
</evidence>
<dbReference type="EMBL" id="AOSG01000005">
    <property type="protein sequence ID" value="EOR72678.1"/>
    <property type="molecule type" value="Genomic_DNA"/>
</dbReference>
<reference evidence="1 2" key="1">
    <citation type="journal article" date="2013" name="Genome Announc.">
        <title>Draft Genome Sequence of the Lignocellulose Decomposer Thermobifida fusca Strain TM51.</title>
        <authorList>
            <person name="Toth A."/>
            <person name="Barna T."/>
            <person name="Nagy I."/>
            <person name="Horvath B."/>
            <person name="Nagy I."/>
            <person name="Tancsics A."/>
            <person name="Kriszt B."/>
            <person name="Baka E."/>
            <person name="Fekete C."/>
            <person name="Kukolya J."/>
        </authorList>
    </citation>
    <scope>NUCLEOTIDE SEQUENCE [LARGE SCALE GENOMIC DNA]</scope>
    <source>
        <strain evidence="1 2">TM51</strain>
    </source>
</reference>
<gene>
    <name evidence="1" type="ORF">TM51_01423</name>
</gene>
<name>A0A9P2WSG0_THEFU</name>
<keyword evidence="2" id="KW-1185">Reference proteome</keyword>
<sequence>MADHTLTAEQVALLADGRATVEPHAEGIAVVLGDDRLVIPLPSVEQGVTAAVHVDTLIGDALSLMLR</sequence>
<accession>A0A9P2WSG0</accession>
<dbReference type="RefSeq" id="WP_016188066.1">
    <property type="nucleotide sequence ID" value="NZ_AOSG01000005.1"/>
</dbReference>
<proteinExistence type="predicted"/>
<organism evidence="1 2">
    <name type="scientific">Thermobifida fusca TM51</name>
    <dbReference type="NCBI Taxonomy" id="1169414"/>
    <lineage>
        <taxon>Bacteria</taxon>
        <taxon>Bacillati</taxon>
        <taxon>Actinomycetota</taxon>
        <taxon>Actinomycetes</taxon>
        <taxon>Streptosporangiales</taxon>
        <taxon>Nocardiopsidaceae</taxon>
        <taxon>Thermobifida</taxon>
    </lineage>
</organism>
<protein>
    <submittedName>
        <fullName evidence="1">Uncharacterized protein</fullName>
    </submittedName>
</protein>